<organism evidence="1 2">
    <name type="scientific">Leucocoprinus birnbaumii</name>
    <dbReference type="NCBI Taxonomy" id="56174"/>
    <lineage>
        <taxon>Eukaryota</taxon>
        <taxon>Fungi</taxon>
        <taxon>Dikarya</taxon>
        <taxon>Basidiomycota</taxon>
        <taxon>Agaricomycotina</taxon>
        <taxon>Agaricomycetes</taxon>
        <taxon>Agaricomycetidae</taxon>
        <taxon>Agaricales</taxon>
        <taxon>Agaricineae</taxon>
        <taxon>Agaricaceae</taxon>
        <taxon>Leucocoprinus</taxon>
    </lineage>
</organism>
<protein>
    <submittedName>
        <fullName evidence="1">Uncharacterized protein</fullName>
    </submittedName>
</protein>
<dbReference type="Proteomes" id="UP001213000">
    <property type="component" value="Unassembled WGS sequence"/>
</dbReference>
<evidence type="ECO:0000313" key="2">
    <source>
        <dbReference type="Proteomes" id="UP001213000"/>
    </source>
</evidence>
<comment type="caution">
    <text evidence="1">The sequence shown here is derived from an EMBL/GenBank/DDBJ whole genome shotgun (WGS) entry which is preliminary data.</text>
</comment>
<keyword evidence="2" id="KW-1185">Reference proteome</keyword>
<accession>A0AAD5YVJ1</accession>
<sequence>MKYPCPFTKCKKWSLASRGIHIHQRSCKFNPLNRVESSQLPRNSDFFTSLDKDQWTAEELNYALPHPYLNGTPCDSDGYDLPKGAAPNPPTPTDQEPWFPFGNIAQFETADILFRRMKTSNGNINLLMEALSRFNKTDEPPFENYRDLNAKIDSIPHGDIPWQCFKGWFRDIRAVLEAQLADSNFDGSIDYAPKDVRNKDGERTFTDLMSGMWAWDQADELAQDPRNHGAMFAPVVLGSDKTTVSVATGKNEFYPLYASLGNLQSHVRRAHVGSVAVVGFLAIPKAERKDDDSELFRTFRRQLVHERVIWGIGPYIADYPEQALLACVVNVWCSKCTALPSQLDEDDSAAPRSHEHTSALFDASNNNAKKVWEGYGVISDVLPFTASFPRANIHELLAPDLLHQVIKGTFKDHLVDWISKYLEDLSPMAMTELDRRISVVPPFPGLRRFTQGRRFKQWTGDDSKGLMKALLVPDQMVKAVAAFLDACYLARKAQLTASDIKSLEAAIDRFYQERTIFIQEGIRSNISLPRQHASKHYITLILLLGAPLGLCSSITESKHIKAVKEPWRRSSRHNALGQMLRINQRLDKLAALQAHLQSLGCFPGGKMREGDKKLGLELTNDDDEKPVVDLTDGDDAEIVEGVSLVTQYPKSLARLATWFDMPSLIDHVRRYLYDHDNPDSNKIGMEVDISLCPVIVADQVNVLVYNSAYCLVHSPGDPSGPDGMRREYIRASPNWRNSNPRHDCVLVDGDPTKDGFLGFEVGQVHFFFSFRLPGDETVHKCAFDHWFEHDDTEPCPVTGLWKVRPQVSKKTERIVSVIRIDTIYSAAHLIGDTGEGPTPDNLTSTALRAYRSYFVNKYASADLLDLLS</sequence>
<proteinExistence type="predicted"/>
<evidence type="ECO:0000313" key="1">
    <source>
        <dbReference type="EMBL" id="KAJ3574495.1"/>
    </source>
</evidence>
<dbReference type="InterPro" id="IPR041078">
    <property type="entry name" value="Plavaka"/>
</dbReference>
<name>A0AAD5YVJ1_9AGAR</name>
<dbReference type="Pfam" id="PF18759">
    <property type="entry name" value="Plavaka"/>
    <property type="match status" value="2"/>
</dbReference>
<gene>
    <name evidence="1" type="ORF">NP233_g1731</name>
</gene>
<dbReference type="EMBL" id="JANIEX010000066">
    <property type="protein sequence ID" value="KAJ3574495.1"/>
    <property type="molecule type" value="Genomic_DNA"/>
</dbReference>
<dbReference type="AlphaFoldDB" id="A0AAD5YVJ1"/>
<reference evidence="1" key="1">
    <citation type="submission" date="2022-07" db="EMBL/GenBank/DDBJ databases">
        <title>Genome Sequence of Leucocoprinus birnbaumii.</title>
        <authorList>
            <person name="Buettner E."/>
        </authorList>
    </citation>
    <scope>NUCLEOTIDE SEQUENCE</scope>
    <source>
        <strain evidence="1">VT141</strain>
    </source>
</reference>